<sequence>MTTEMQTPYELFAYQVGQDMKGLTDRVEKLEGTSVPTMTQTCSLAVVTVSIDPQDRAENTEKLGNGDYIRDESHISGTIQLDRKYTGFQFMMLGNDKVVSTGTVGTNGVVGFYSRETTYRQVSLFLFSPEQATSQIYFDAIENPKKKGVTFSSLPEISVDRNEQGRITVMLKGIGEDGKQAFRYLEYGKDKLKVTVYEKDSSGEHEFEAMNTLNDSNSFEYNRFMIDEEVYEFSTTHI</sequence>
<name>A0A369ZHC0_HAEPH</name>
<dbReference type="Proteomes" id="UP000253999">
    <property type="component" value="Unassembled WGS sequence"/>
</dbReference>
<dbReference type="AlphaFoldDB" id="A0A369ZHC0"/>
<evidence type="ECO:0000313" key="1">
    <source>
        <dbReference type="EMBL" id="RDF03962.1"/>
    </source>
</evidence>
<gene>
    <name evidence="1" type="ORF">DPV98_05375</name>
</gene>
<dbReference type="EMBL" id="QEQD01000005">
    <property type="protein sequence ID" value="RDF03962.1"/>
    <property type="molecule type" value="Genomic_DNA"/>
</dbReference>
<evidence type="ECO:0000313" key="2">
    <source>
        <dbReference type="Proteomes" id="UP000253999"/>
    </source>
</evidence>
<dbReference type="RefSeq" id="WP_111312955.1">
    <property type="nucleotide sequence ID" value="NZ_CAUPAH010000017.1"/>
</dbReference>
<organism evidence="1 2">
    <name type="scientific">Haemophilus parahaemolyticus</name>
    <dbReference type="NCBI Taxonomy" id="735"/>
    <lineage>
        <taxon>Bacteria</taxon>
        <taxon>Pseudomonadati</taxon>
        <taxon>Pseudomonadota</taxon>
        <taxon>Gammaproteobacteria</taxon>
        <taxon>Pasteurellales</taxon>
        <taxon>Pasteurellaceae</taxon>
        <taxon>Haemophilus</taxon>
    </lineage>
</organism>
<proteinExistence type="predicted"/>
<comment type="caution">
    <text evidence="1">The sequence shown here is derived from an EMBL/GenBank/DDBJ whole genome shotgun (WGS) entry which is preliminary data.</text>
</comment>
<protein>
    <submittedName>
        <fullName evidence="1">Uncharacterized protein</fullName>
    </submittedName>
</protein>
<reference evidence="1 2" key="1">
    <citation type="submission" date="2018-05" db="EMBL/GenBank/DDBJ databases">
        <title>Draft Genome Sequences for a Diverse set of 7 Haemophilus Species.</title>
        <authorList>
            <person name="Nichols M."/>
            <person name="Topaz N."/>
            <person name="Wang X."/>
            <person name="Wang X."/>
            <person name="Boxrud D."/>
        </authorList>
    </citation>
    <scope>NUCLEOTIDE SEQUENCE [LARGE SCALE GENOMIC DNA]</scope>
    <source>
        <strain evidence="1 2">C2010039593</strain>
    </source>
</reference>
<accession>A0A369ZHC0</accession>